<reference evidence="1 2" key="1">
    <citation type="journal article" date="2011" name="Stand. Genomic Sci.">
        <title>Complete genome sequence of Deinococcus maricopensis type strain (LB-34).</title>
        <authorList>
            <person name="Pukall R."/>
            <person name="Zeytun A."/>
            <person name="Lucas S."/>
            <person name="Lapidus A."/>
            <person name="Hammon N."/>
            <person name="Deshpande S."/>
            <person name="Nolan M."/>
            <person name="Cheng J.F."/>
            <person name="Pitluck S."/>
            <person name="Liolios K."/>
            <person name="Pagani I."/>
            <person name="Mikhailova N."/>
            <person name="Ivanova N."/>
            <person name="Mavromatis K."/>
            <person name="Pati A."/>
            <person name="Tapia R."/>
            <person name="Han C."/>
            <person name="Goodwin L."/>
            <person name="Chen A."/>
            <person name="Palaniappan K."/>
            <person name="Land M."/>
            <person name="Hauser L."/>
            <person name="Chang Y.J."/>
            <person name="Jeffries C.D."/>
            <person name="Brambilla E.M."/>
            <person name="Rohde M."/>
            <person name="Goker M."/>
            <person name="Detter J.C."/>
            <person name="Woyke T."/>
            <person name="Bristow J."/>
            <person name="Eisen J.A."/>
            <person name="Markowitz V."/>
            <person name="Hugenholtz P."/>
            <person name="Kyrpides N.C."/>
            <person name="Klenk H.P."/>
        </authorList>
    </citation>
    <scope>NUCLEOTIDE SEQUENCE [LARGE SCALE GENOMIC DNA]</scope>
    <source>
        <strain evidence="2">DSM 21211 / LMG 22137 / NRRL B-23946 / LB-34</strain>
    </source>
</reference>
<name>E8U4V6_DEIML</name>
<dbReference type="AlphaFoldDB" id="E8U4V6"/>
<keyword evidence="2" id="KW-1185">Reference proteome</keyword>
<proteinExistence type="predicted"/>
<dbReference type="EMBL" id="CP002454">
    <property type="protein sequence ID" value="ADV66095.1"/>
    <property type="molecule type" value="Genomic_DNA"/>
</dbReference>
<dbReference type="KEGG" id="dmr:Deima_0435"/>
<gene>
    <name evidence="1" type="ordered locus">Deima_0435</name>
</gene>
<evidence type="ECO:0000313" key="2">
    <source>
        <dbReference type="Proteomes" id="UP000008635"/>
    </source>
</evidence>
<dbReference type="HOGENOM" id="CLU_1560434_0_0_0"/>
<accession>E8U4V6</accession>
<sequence length="171" mass="18574">MRAAGRVSAMSVDHRPFGTLLVQHGPLILSVPDVPSTPAAQYVSFEHVDLLNLGSTPALLRRWGFASPSLGHVPSAAFLIPPPLIEVLQPGEWTRVSVGAWFGAWAAQVTPGGGHPDLVQRLWQDTAMLLLDVWTAAGPVELRVDVEVQVPEGALSERPETLRATFEHYFE</sequence>
<dbReference type="STRING" id="709986.Deima_0435"/>
<dbReference type="Proteomes" id="UP000008635">
    <property type="component" value="Chromosome"/>
</dbReference>
<reference evidence="2" key="2">
    <citation type="submission" date="2011-01" db="EMBL/GenBank/DDBJ databases">
        <title>The complete genome of Deinococcus maricopensis DSM 21211.</title>
        <authorList>
            <consortium name="US DOE Joint Genome Institute (JGI-PGF)"/>
            <person name="Lucas S."/>
            <person name="Copeland A."/>
            <person name="Lapidus A."/>
            <person name="Goodwin L."/>
            <person name="Pitluck S."/>
            <person name="Kyrpides N."/>
            <person name="Mavromatis K."/>
            <person name="Pagani I."/>
            <person name="Ivanova N."/>
            <person name="Ovchinnikova G."/>
            <person name="Zeytun A."/>
            <person name="Detter J.C."/>
            <person name="Han C."/>
            <person name="Land M."/>
            <person name="Hauser L."/>
            <person name="Markowitz V."/>
            <person name="Cheng J.-F."/>
            <person name="Hugenholtz P."/>
            <person name="Woyke T."/>
            <person name="Wu D."/>
            <person name="Pukall R."/>
            <person name="Gehrich-Schroeter G."/>
            <person name="Brambilla E."/>
            <person name="Klenk H.-P."/>
            <person name="Eisen J.A."/>
        </authorList>
    </citation>
    <scope>NUCLEOTIDE SEQUENCE [LARGE SCALE GENOMIC DNA]</scope>
    <source>
        <strain evidence="2">DSM 21211 / LMG 22137 / NRRL B-23946 / LB-34</strain>
    </source>
</reference>
<organism evidence="1 2">
    <name type="scientific">Deinococcus maricopensis (strain DSM 21211 / LMG 22137 / NRRL B-23946 / LB-34)</name>
    <dbReference type="NCBI Taxonomy" id="709986"/>
    <lineage>
        <taxon>Bacteria</taxon>
        <taxon>Thermotogati</taxon>
        <taxon>Deinococcota</taxon>
        <taxon>Deinococci</taxon>
        <taxon>Deinococcales</taxon>
        <taxon>Deinococcaceae</taxon>
        <taxon>Deinococcus</taxon>
    </lineage>
</organism>
<protein>
    <submittedName>
        <fullName evidence="1">Uncharacterized protein</fullName>
    </submittedName>
</protein>
<evidence type="ECO:0000313" key="1">
    <source>
        <dbReference type="EMBL" id="ADV66095.1"/>
    </source>
</evidence>